<proteinExistence type="predicted"/>
<keyword evidence="2" id="KW-1185">Reference proteome</keyword>
<dbReference type="Proteomes" id="UP000799537">
    <property type="component" value="Unassembled WGS sequence"/>
</dbReference>
<reference evidence="1" key="1">
    <citation type="journal article" date="2020" name="Stud. Mycol.">
        <title>101 Dothideomycetes genomes: a test case for predicting lifestyles and emergence of pathogens.</title>
        <authorList>
            <person name="Haridas S."/>
            <person name="Albert R."/>
            <person name="Binder M."/>
            <person name="Bloem J."/>
            <person name="Labutti K."/>
            <person name="Salamov A."/>
            <person name="Andreopoulos B."/>
            <person name="Baker S."/>
            <person name="Barry K."/>
            <person name="Bills G."/>
            <person name="Bluhm B."/>
            <person name="Cannon C."/>
            <person name="Castanera R."/>
            <person name="Culley D."/>
            <person name="Daum C."/>
            <person name="Ezra D."/>
            <person name="Gonzalez J."/>
            <person name="Henrissat B."/>
            <person name="Kuo A."/>
            <person name="Liang C."/>
            <person name="Lipzen A."/>
            <person name="Lutzoni F."/>
            <person name="Magnuson J."/>
            <person name="Mondo S."/>
            <person name="Nolan M."/>
            <person name="Ohm R."/>
            <person name="Pangilinan J."/>
            <person name="Park H.-J."/>
            <person name="Ramirez L."/>
            <person name="Alfaro M."/>
            <person name="Sun H."/>
            <person name="Tritt A."/>
            <person name="Yoshinaga Y."/>
            <person name="Zwiers L.-H."/>
            <person name="Turgeon B."/>
            <person name="Goodwin S."/>
            <person name="Spatafora J."/>
            <person name="Crous P."/>
            <person name="Grigoriev I."/>
        </authorList>
    </citation>
    <scope>NUCLEOTIDE SEQUENCE</scope>
    <source>
        <strain evidence="1">ATCC 36951</strain>
    </source>
</reference>
<evidence type="ECO:0008006" key="3">
    <source>
        <dbReference type="Google" id="ProtNLM"/>
    </source>
</evidence>
<dbReference type="GeneID" id="54572430"/>
<dbReference type="AlphaFoldDB" id="A0A6A6BXR2"/>
<evidence type="ECO:0000313" key="2">
    <source>
        <dbReference type="Proteomes" id="UP000799537"/>
    </source>
</evidence>
<protein>
    <recommendedName>
        <fullName evidence="3">AB hydrolase-1 domain-containing protein</fullName>
    </recommendedName>
</protein>
<evidence type="ECO:0000313" key="1">
    <source>
        <dbReference type="EMBL" id="KAF2158848.1"/>
    </source>
</evidence>
<dbReference type="InterPro" id="IPR029058">
    <property type="entry name" value="AB_hydrolase_fold"/>
</dbReference>
<dbReference type="SUPFAM" id="SSF53474">
    <property type="entry name" value="alpha/beta-Hydrolases"/>
    <property type="match status" value="1"/>
</dbReference>
<organism evidence="1 2">
    <name type="scientific">Zasmidium cellare ATCC 36951</name>
    <dbReference type="NCBI Taxonomy" id="1080233"/>
    <lineage>
        <taxon>Eukaryota</taxon>
        <taxon>Fungi</taxon>
        <taxon>Dikarya</taxon>
        <taxon>Ascomycota</taxon>
        <taxon>Pezizomycotina</taxon>
        <taxon>Dothideomycetes</taxon>
        <taxon>Dothideomycetidae</taxon>
        <taxon>Mycosphaerellales</taxon>
        <taxon>Mycosphaerellaceae</taxon>
        <taxon>Zasmidium</taxon>
    </lineage>
</organism>
<gene>
    <name evidence="1" type="ORF">M409DRAFT_71409</name>
</gene>
<dbReference type="EMBL" id="ML993647">
    <property type="protein sequence ID" value="KAF2158848.1"/>
    <property type="molecule type" value="Genomic_DNA"/>
</dbReference>
<accession>A0A6A6BXR2</accession>
<dbReference type="Gene3D" id="3.40.50.1820">
    <property type="entry name" value="alpha/beta hydrolase"/>
    <property type="match status" value="1"/>
</dbReference>
<dbReference type="RefSeq" id="XP_033659737.1">
    <property type="nucleotide sequence ID" value="XM_033819158.1"/>
</dbReference>
<name>A0A6A6BXR2_ZASCE</name>
<sequence length="288" mass="31190">MTAKSSKFQPFTLTLSNSATLSGIVYIPTQSQFASPSRPLLVLCHGGRCHAGCYDVNKDHSAAESAEAFSIPVVSINRPCYQQTSSIFPIPSGSSFHKKTGRWEHEYIFPALWEKYGVPNHCTALVAMGHSLATPGLLVAASLQSQSPTPTYPLAGLILSGWGVSPRMQNQQARLKWSAEENEANRHLLMFSEPALNAAEASMKAHLPEQTVQSPGEEAQECVAGPWSTYSPEIAAHITMPVMFGLGEHDCIVPGAPHAIEWSYSSRSWYARSMGFALSVATLPSTDL</sequence>
<dbReference type="OrthoDB" id="5371334at2759"/>